<dbReference type="EMBL" id="JAODUO010001126">
    <property type="protein sequence ID" value="KAK2170920.1"/>
    <property type="molecule type" value="Genomic_DNA"/>
</dbReference>
<evidence type="ECO:0000313" key="5">
    <source>
        <dbReference type="Proteomes" id="UP001209878"/>
    </source>
</evidence>
<dbReference type="InterPro" id="IPR016187">
    <property type="entry name" value="CTDL_fold"/>
</dbReference>
<dbReference type="CDD" id="cd00037">
    <property type="entry name" value="CLECT"/>
    <property type="match status" value="2"/>
</dbReference>
<dbReference type="Gene3D" id="3.10.100.10">
    <property type="entry name" value="Mannose-Binding Protein A, subunit A"/>
    <property type="match status" value="2"/>
</dbReference>
<dbReference type="InterPro" id="IPR050111">
    <property type="entry name" value="C-type_lectin/snaclec_domain"/>
</dbReference>
<keyword evidence="5" id="KW-1185">Reference proteome</keyword>
<accession>A0AAD9NI52</accession>
<dbReference type="InterPro" id="IPR018378">
    <property type="entry name" value="C-type_lectin_CS"/>
</dbReference>
<proteinExistence type="predicted"/>
<sequence>MEKIALCLALCVYVASGAPWCPQGFVGYGNSCYYLVASRLNWFDADQFCTYLRPKEYSMHLVTVEDSAEQAFLLNEIKKDGVIRERDVWLGASQIDKKRGWRWAPTQKSLSYSYWASGEPGYGKCAYLSWWSNYKWVNTDCHSAKSFICEYNTVNGLPVSPIWPRTTTSRYRTSTSRPVRCPEGFVPFGRSCYYFVPTSLNWFDADQFCTMLVPLTYHVHLVSVESREESDFLYNHLVNDKDLRKRQFWTSGNQLNKRGTWQWARNNHVMSYTNWAPREPNGSGYCLQLWYDKHYQWDDVECDSTPKRHGFICEVESA</sequence>
<gene>
    <name evidence="4" type="ORF">NP493_1123g01047</name>
</gene>
<organism evidence="4 5">
    <name type="scientific">Ridgeia piscesae</name>
    <name type="common">Tubeworm</name>
    <dbReference type="NCBI Taxonomy" id="27915"/>
    <lineage>
        <taxon>Eukaryota</taxon>
        <taxon>Metazoa</taxon>
        <taxon>Spiralia</taxon>
        <taxon>Lophotrochozoa</taxon>
        <taxon>Annelida</taxon>
        <taxon>Polychaeta</taxon>
        <taxon>Sedentaria</taxon>
        <taxon>Canalipalpata</taxon>
        <taxon>Sabellida</taxon>
        <taxon>Siboglinidae</taxon>
        <taxon>Ridgeia</taxon>
    </lineage>
</organism>
<dbReference type="PROSITE" id="PS50041">
    <property type="entry name" value="C_TYPE_LECTIN_2"/>
    <property type="match status" value="2"/>
</dbReference>
<dbReference type="SUPFAM" id="SSF56436">
    <property type="entry name" value="C-type lectin-like"/>
    <property type="match status" value="2"/>
</dbReference>
<dbReference type="PANTHER" id="PTHR22803">
    <property type="entry name" value="MANNOSE, PHOSPHOLIPASE, LECTIN RECEPTOR RELATED"/>
    <property type="match status" value="1"/>
</dbReference>
<dbReference type="InterPro" id="IPR001304">
    <property type="entry name" value="C-type_lectin-like"/>
</dbReference>
<dbReference type="Pfam" id="PF00059">
    <property type="entry name" value="Lectin_C"/>
    <property type="match status" value="2"/>
</dbReference>
<feature type="chain" id="PRO_5042210223" description="C-type lectin domain-containing protein" evidence="2">
    <location>
        <begin position="18"/>
        <end position="318"/>
    </location>
</feature>
<evidence type="ECO:0000256" key="1">
    <source>
        <dbReference type="ARBA" id="ARBA00023157"/>
    </source>
</evidence>
<dbReference type="Proteomes" id="UP001209878">
    <property type="component" value="Unassembled WGS sequence"/>
</dbReference>
<dbReference type="InterPro" id="IPR016186">
    <property type="entry name" value="C-type_lectin-like/link_sf"/>
</dbReference>
<name>A0AAD9NI52_RIDPI</name>
<comment type="caution">
    <text evidence="4">The sequence shown here is derived from an EMBL/GenBank/DDBJ whole genome shotgun (WGS) entry which is preliminary data.</text>
</comment>
<dbReference type="PROSITE" id="PS00615">
    <property type="entry name" value="C_TYPE_LECTIN_1"/>
    <property type="match status" value="1"/>
</dbReference>
<feature type="signal peptide" evidence="2">
    <location>
        <begin position="1"/>
        <end position="17"/>
    </location>
</feature>
<dbReference type="SMART" id="SM00034">
    <property type="entry name" value="CLECT"/>
    <property type="match status" value="2"/>
</dbReference>
<evidence type="ECO:0000256" key="2">
    <source>
        <dbReference type="SAM" id="SignalP"/>
    </source>
</evidence>
<reference evidence="4" key="1">
    <citation type="journal article" date="2023" name="Mol. Biol. Evol.">
        <title>Third-Generation Sequencing Reveals the Adaptive Role of the Epigenome in Three Deep-Sea Polychaetes.</title>
        <authorList>
            <person name="Perez M."/>
            <person name="Aroh O."/>
            <person name="Sun Y."/>
            <person name="Lan Y."/>
            <person name="Juniper S.K."/>
            <person name="Young C.R."/>
            <person name="Angers B."/>
            <person name="Qian P.Y."/>
        </authorList>
    </citation>
    <scope>NUCLEOTIDE SEQUENCE</scope>
    <source>
        <strain evidence="4">R07B-5</strain>
    </source>
</reference>
<protein>
    <recommendedName>
        <fullName evidence="3">C-type lectin domain-containing protein</fullName>
    </recommendedName>
</protein>
<evidence type="ECO:0000313" key="4">
    <source>
        <dbReference type="EMBL" id="KAK2170920.1"/>
    </source>
</evidence>
<keyword evidence="1" id="KW-1015">Disulfide bond</keyword>
<feature type="domain" description="C-type lectin" evidence="3">
    <location>
        <begin position="188"/>
        <end position="303"/>
    </location>
</feature>
<feature type="domain" description="C-type lectin" evidence="3">
    <location>
        <begin position="28"/>
        <end position="150"/>
    </location>
</feature>
<dbReference type="AlphaFoldDB" id="A0AAD9NI52"/>
<evidence type="ECO:0000259" key="3">
    <source>
        <dbReference type="PROSITE" id="PS50041"/>
    </source>
</evidence>
<keyword evidence="2" id="KW-0732">Signal</keyword>